<sequence>MSSRTFWHRLSPFPPLPEREVSLALQAWATAYREAERQVIERYLKYPILEREITCVKCGGEIRAYGLSSLHLTETVGNRSGWREVEMKLNRCLRHWPPLVFESLYRREFELVKQRCIHCGSGRRESRPLDTAGSDFMPATQLPEKHEDGLSELLYAARSM</sequence>
<comment type="caution">
    <text evidence="1">The sequence shown here is derived from an EMBL/GenBank/DDBJ whole genome shotgun (WGS) entry which is preliminary data.</text>
</comment>
<accession>A0AAW6LUV0</accession>
<evidence type="ECO:0000313" key="2">
    <source>
        <dbReference type="Proteomes" id="UP001217325"/>
    </source>
</evidence>
<name>A0AAW6LUV0_RHOSG</name>
<reference evidence="1" key="1">
    <citation type="submission" date="2023-02" db="EMBL/GenBank/DDBJ databases">
        <title>A novel hydrolase synthesized by Rhodococcus erythropolis HQ is responsible for the detoxification of Zearalenone.</title>
        <authorList>
            <person name="Hu J."/>
            <person name="Xu J."/>
        </authorList>
    </citation>
    <scope>NUCLEOTIDE SEQUENCE</scope>
    <source>
        <strain evidence="1">HQ</strain>
    </source>
</reference>
<evidence type="ECO:0000313" key="1">
    <source>
        <dbReference type="EMBL" id="MDE8648188.1"/>
    </source>
</evidence>
<dbReference type="EMBL" id="JARDXE010000017">
    <property type="protein sequence ID" value="MDE8648188.1"/>
    <property type="molecule type" value="Genomic_DNA"/>
</dbReference>
<dbReference type="Proteomes" id="UP001217325">
    <property type="component" value="Unassembled WGS sequence"/>
</dbReference>
<dbReference type="RefSeq" id="WP_275232427.1">
    <property type="nucleotide sequence ID" value="NZ_JARDXE010000017.1"/>
</dbReference>
<proteinExistence type="predicted"/>
<gene>
    <name evidence="1" type="ORF">PXH69_24785</name>
</gene>
<protein>
    <submittedName>
        <fullName evidence="1">Uncharacterized protein</fullName>
    </submittedName>
</protein>
<dbReference type="AlphaFoldDB" id="A0AAW6LUV0"/>
<organism evidence="1 2">
    <name type="scientific">Rhodococcus qingshengii</name>
    <dbReference type="NCBI Taxonomy" id="334542"/>
    <lineage>
        <taxon>Bacteria</taxon>
        <taxon>Bacillati</taxon>
        <taxon>Actinomycetota</taxon>
        <taxon>Actinomycetes</taxon>
        <taxon>Mycobacteriales</taxon>
        <taxon>Nocardiaceae</taxon>
        <taxon>Rhodococcus</taxon>
        <taxon>Rhodococcus erythropolis group</taxon>
    </lineage>
</organism>